<evidence type="ECO:0000256" key="1">
    <source>
        <dbReference type="ARBA" id="ARBA00004255"/>
    </source>
</evidence>
<keyword evidence="3" id="KW-0333">Golgi apparatus</keyword>
<dbReference type="Proteomes" id="UP001152795">
    <property type="component" value="Unassembled WGS sequence"/>
</dbReference>
<dbReference type="Gene3D" id="1.10.3630.10">
    <property type="entry name" value="yeast vps74-n-term truncation variant domain like"/>
    <property type="match status" value="1"/>
</dbReference>
<evidence type="ECO:0000256" key="3">
    <source>
        <dbReference type="ARBA" id="ARBA00023034"/>
    </source>
</evidence>
<dbReference type="Pfam" id="PF05719">
    <property type="entry name" value="GPP34"/>
    <property type="match status" value="1"/>
</dbReference>
<evidence type="ECO:0000313" key="6">
    <source>
        <dbReference type="EMBL" id="CAB3980118.1"/>
    </source>
</evidence>
<keyword evidence="4" id="KW-0446">Lipid-binding</keyword>
<keyword evidence="5" id="KW-0472">Membrane</keyword>
<dbReference type="GO" id="GO:0070273">
    <property type="term" value="F:phosphatidylinositol-4-phosphate binding"/>
    <property type="evidence" value="ECO:0007669"/>
    <property type="project" value="InterPro"/>
</dbReference>
<dbReference type="EMBL" id="CACRXK020000258">
    <property type="protein sequence ID" value="CAB3980118.1"/>
    <property type="molecule type" value="Genomic_DNA"/>
</dbReference>
<sequence length="262" mass="30047">MADEDIEEIADKFAGKFDVMTCSTLYDKGALGQRELKLSQAICLLWQNSTTGEVSGRHSDLHLLVCVYCAGLLDLLVIDKIRINDMLSTCLCLVSKKKMVELDHNQGTSTYLDTMALTEMIEQRHHPRELVDWLEESVDKNDDESASVLTLDSLVKSGIFRKEKLSVGTRFYLNNQEIKQSLVQEVRDTLLTEKTPDLYMRVLLTLLQGADHYRENYDKDKIFKQYFSKQEYKQAKIRLKVISRDWPPIPPPPPPQEMTATA</sequence>
<evidence type="ECO:0000256" key="2">
    <source>
        <dbReference type="ARBA" id="ARBA00007284"/>
    </source>
</evidence>
<organism evidence="6 7">
    <name type="scientific">Paramuricea clavata</name>
    <name type="common">Red gorgonian</name>
    <name type="synonym">Violescent sea-whip</name>
    <dbReference type="NCBI Taxonomy" id="317549"/>
    <lineage>
        <taxon>Eukaryota</taxon>
        <taxon>Metazoa</taxon>
        <taxon>Cnidaria</taxon>
        <taxon>Anthozoa</taxon>
        <taxon>Octocorallia</taxon>
        <taxon>Malacalcyonacea</taxon>
        <taxon>Plexauridae</taxon>
        <taxon>Paramuricea</taxon>
    </lineage>
</organism>
<proteinExistence type="inferred from homology"/>
<keyword evidence="7" id="KW-1185">Reference proteome</keyword>
<name>A0A7D9D936_PARCT</name>
<comment type="caution">
    <text evidence="6">The sequence shown here is derived from an EMBL/GenBank/DDBJ whole genome shotgun (WGS) entry which is preliminary data.</text>
</comment>
<reference evidence="6" key="1">
    <citation type="submission" date="2020-04" db="EMBL/GenBank/DDBJ databases">
        <authorList>
            <person name="Alioto T."/>
            <person name="Alioto T."/>
            <person name="Gomez Garrido J."/>
        </authorList>
    </citation>
    <scope>NUCLEOTIDE SEQUENCE</scope>
    <source>
        <strain evidence="6">A484AB</strain>
    </source>
</reference>
<dbReference type="OrthoDB" id="5970575at2759"/>
<evidence type="ECO:0000256" key="5">
    <source>
        <dbReference type="ARBA" id="ARBA00023136"/>
    </source>
</evidence>
<protein>
    <submittedName>
        <fullName evidence="6">Uncharacterized protein LOC110067697</fullName>
    </submittedName>
</protein>
<evidence type="ECO:0000256" key="4">
    <source>
        <dbReference type="ARBA" id="ARBA00023121"/>
    </source>
</evidence>
<dbReference type="GO" id="GO:0000139">
    <property type="term" value="C:Golgi membrane"/>
    <property type="evidence" value="ECO:0007669"/>
    <property type="project" value="UniProtKB-SubCell"/>
</dbReference>
<accession>A0A7D9D936</accession>
<dbReference type="InterPro" id="IPR008628">
    <property type="entry name" value="GPP34-like"/>
</dbReference>
<dbReference type="InterPro" id="IPR038261">
    <property type="entry name" value="GPP34-like_sf"/>
</dbReference>
<evidence type="ECO:0000313" key="7">
    <source>
        <dbReference type="Proteomes" id="UP001152795"/>
    </source>
</evidence>
<gene>
    <name evidence="6" type="ORF">PACLA_8A002080</name>
</gene>
<dbReference type="AlphaFoldDB" id="A0A7D9D936"/>
<comment type="similarity">
    <text evidence="2">Belongs to the GOLPH3/VPS74 family.</text>
</comment>
<comment type="subcellular location">
    <subcellularLocation>
        <location evidence="1">Golgi apparatus membrane</location>
        <topology evidence="1">Peripheral membrane protein</topology>
        <orientation evidence="1">Cytoplasmic side</orientation>
    </subcellularLocation>
</comment>